<dbReference type="RefSeq" id="WP_212529549.1">
    <property type="nucleotide sequence ID" value="NZ_JAGSOG010000080.1"/>
</dbReference>
<sequence>MDKTRAIAEALAALPTVPTIFTTGYTSRIGAGLGERPNHFYMTGSMGLALSLGAGLALATGEMTLVLDGDGSVLMNPGGMLCLDAAGGLPLIHLVLDDGAYASTGGQRTNAGGVDLCGWAEAAGCRRTYTVGDPQALRDLLRAEAGAPSVPPVASSPVFIRCLVEPDRAPAPPRVDDRLAEHARRFTEYVSARRSAGSRPTRSAHPEVSTYD</sequence>
<reference evidence="5" key="1">
    <citation type="submission" date="2021-04" db="EMBL/GenBank/DDBJ databases">
        <title>Genome based classification of Actinospica acidithermotolerans sp. nov., an actinobacterium isolated from an Indonesian hot spring.</title>
        <authorList>
            <person name="Kusuma A.B."/>
            <person name="Putra K.E."/>
            <person name="Nafisah S."/>
            <person name="Loh J."/>
            <person name="Nouioui I."/>
            <person name="Goodfellow M."/>
        </authorList>
    </citation>
    <scope>NUCLEOTIDE SEQUENCE</scope>
    <source>
        <strain evidence="5">CSCA 57</strain>
    </source>
</reference>
<evidence type="ECO:0000313" key="5">
    <source>
        <dbReference type="EMBL" id="MBR7835034.1"/>
    </source>
</evidence>
<evidence type="ECO:0000256" key="1">
    <source>
        <dbReference type="ARBA" id="ARBA00022793"/>
    </source>
</evidence>
<dbReference type="GO" id="GO:0030976">
    <property type="term" value="F:thiamine pyrophosphate binding"/>
    <property type="evidence" value="ECO:0007669"/>
    <property type="project" value="InterPro"/>
</dbReference>
<dbReference type="Proteomes" id="UP000675781">
    <property type="component" value="Unassembled WGS sequence"/>
</dbReference>
<protein>
    <recommendedName>
        <fullName evidence="4">Thiamine pyrophosphate enzyme TPP-binding domain-containing protein</fullName>
    </recommendedName>
</protein>
<comment type="caution">
    <text evidence="5">The sequence shown here is derived from an EMBL/GenBank/DDBJ whole genome shotgun (WGS) entry which is preliminary data.</text>
</comment>
<dbReference type="EMBL" id="JAGSOG010000080">
    <property type="protein sequence ID" value="MBR7835034.1"/>
    <property type="molecule type" value="Genomic_DNA"/>
</dbReference>
<dbReference type="GO" id="GO:0000287">
    <property type="term" value="F:magnesium ion binding"/>
    <property type="evidence" value="ECO:0007669"/>
    <property type="project" value="UniProtKB-ARBA"/>
</dbReference>
<dbReference type="Pfam" id="PF02775">
    <property type="entry name" value="TPP_enzyme_C"/>
    <property type="match status" value="1"/>
</dbReference>
<feature type="region of interest" description="Disordered" evidence="3">
    <location>
        <begin position="190"/>
        <end position="212"/>
    </location>
</feature>
<dbReference type="InterPro" id="IPR051818">
    <property type="entry name" value="TPP_dependent_decarboxylase"/>
</dbReference>
<dbReference type="InterPro" id="IPR011766">
    <property type="entry name" value="TPP_enzyme_TPP-bd"/>
</dbReference>
<name>A0A941IPE2_9ACTN</name>
<keyword evidence="2" id="KW-0456">Lyase</keyword>
<dbReference type="PANTHER" id="PTHR42818:SF1">
    <property type="entry name" value="SULFOPYRUVATE DECARBOXYLASE"/>
    <property type="match status" value="1"/>
</dbReference>
<accession>A0A941IPE2</accession>
<evidence type="ECO:0000313" key="6">
    <source>
        <dbReference type="Proteomes" id="UP000675781"/>
    </source>
</evidence>
<dbReference type="SUPFAM" id="SSF52518">
    <property type="entry name" value="Thiamin diphosphate-binding fold (THDP-binding)"/>
    <property type="match status" value="1"/>
</dbReference>
<evidence type="ECO:0000256" key="2">
    <source>
        <dbReference type="ARBA" id="ARBA00023239"/>
    </source>
</evidence>
<proteinExistence type="predicted"/>
<feature type="domain" description="Thiamine pyrophosphate enzyme TPP-binding" evidence="4">
    <location>
        <begin position="36"/>
        <end position="143"/>
    </location>
</feature>
<gene>
    <name evidence="5" type="ORF">KDL01_17295</name>
</gene>
<dbReference type="PANTHER" id="PTHR42818">
    <property type="entry name" value="SULFOPYRUVATE DECARBOXYLASE SUBUNIT ALPHA"/>
    <property type="match status" value="1"/>
</dbReference>
<dbReference type="AlphaFoldDB" id="A0A941IPE2"/>
<dbReference type="Gene3D" id="3.40.50.970">
    <property type="match status" value="1"/>
</dbReference>
<dbReference type="InterPro" id="IPR029061">
    <property type="entry name" value="THDP-binding"/>
</dbReference>
<keyword evidence="1" id="KW-0210">Decarboxylase</keyword>
<evidence type="ECO:0000259" key="4">
    <source>
        <dbReference type="Pfam" id="PF02775"/>
    </source>
</evidence>
<keyword evidence="6" id="KW-1185">Reference proteome</keyword>
<evidence type="ECO:0000256" key="3">
    <source>
        <dbReference type="SAM" id="MobiDB-lite"/>
    </source>
</evidence>
<dbReference type="GO" id="GO:0016831">
    <property type="term" value="F:carboxy-lyase activity"/>
    <property type="evidence" value="ECO:0007669"/>
    <property type="project" value="UniProtKB-KW"/>
</dbReference>
<organism evidence="5 6">
    <name type="scientific">Actinospica durhamensis</name>
    <dbReference type="NCBI Taxonomy" id="1508375"/>
    <lineage>
        <taxon>Bacteria</taxon>
        <taxon>Bacillati</taxon>
        <taxon>Actinomycetota</taxon>
        <taxon>Actinomycetes</taxon>
        <taxon>Catenulisporales</taxon>
        <taxon>Actinospicaceae</taxon>
        <taxon>Actinospica</taxon>
    </lineage>
</organism>